<dbReference type="PANTHER" id="PTHR30508">
    <property type="entry name" value="FES CLUSTER ASSEMBLY PROTEIN SUF"/>
    <property type="match status" value="1"/>
</dbReference>
<dbReference type="InterPro" id="IPR000825">
    <property type="entry name" value="SUF_FeS_clus_asmbl_SufBD_core"/>
</dbReference>
<proteinExistence type="inferred from homology"/>
<name>A0A9D2C1U3_9FIRM</name>
<protein>
    <submittedName>
        <fullName evidence="3">SufD family Fe-S cluster assembly protein</fullName>
    </submittedName>
</protein>
<reference evidence="3" key="1">
    <citation type="journal article" date="2021" name="PeerJ">
        <title>Extensive microbial diversity within the chicken gut microbiome revealed by metagenomics and culture.</title>
        <authorList>
            <person name="Gilroy R."/>
            <person name="Ravi A."/>
            <person name="Getino M."/>
            <person name="Pursley I."/>
            <person name="Horton D.L."/>
            <person name="Alikhan N.F."/>
            <person name="Baker D."/>
            <person name="Gharbi K."/>
            <person name="Hall N."/>
            <person name="Watson M."/>
            <person name="Adriaenssens E.M."/>
            <person name="Foster-Nyarko E."/>
            <person name="Jarju S."/>
            <person name="Secka A."/>
            <person name="Antonio M."/>
            <person name="Oren A."/>
            <person name="Chaudhuri R.R."/>
            <person name="La Ragione R."/>
            <person name="Hildebrand F."/>
            <person name="Pallen M.J."/>
        </authorList>
    </citation>
    <scope>NUCLEOTIDE SEQUENCE</scope>
    <source>
        <strain evidence="3">1282</strain>
    </source>
</reference>
<gene>
    <name evidence="3" type="ORF">H9838_06465</name>
</gene>
<evidence type="ECO:0000256" key="1">
    <source>
        <dbReference type="ARBA" id="ARBA00043967"/>
    </source>
</evidence>
<evidence type="ECO:0000259" key="2">
    <source>
        <dbReference type="Pfam" id="PF01458"/>
    </source>
</evidence>
<dbReference type="InterPro" id="IPR037284">
    <property type="entry name" value="SUF_FeS_clus_asmbl_SufBD_sf"/>
</dbReference>
<organism evidence="3 4">
    <name type="scientific">Candidatus Acutalibacter pullistercoris</name>
    <dbReference type="NCBI Taxonomy" id="2838418"/>
    <lineage>
        <taxon>Bacteria</taxon>
        <taxon>Bacillati</taxon>
        <taxon>Bacillota</taxon>
        <taxon>Clostridia</taxon>
        <taxon>Eubacteriales</taxon>
        <taxon>Acutalibacteraceae</taxon>
        <taxon>Acutalibacter</taxon>
    </lineage>
</organism>
<dbReference type="Pfam" id="PF01458">
    <property type="entry name" value="SUFBD_core"/>
    <property type="match status" value="1"/>
</dbReference>
<feature type="domain" description="SUF system FeS cluster assembly SufBD core" evidence="2">
    <location>
        <begin position="85"/>
        <end position="303"/>
    </location>
</feature>
<accession>A0A9D2C1U3</accession>
<reference evidence="3" key="2">
    <citation type="submission" date="2021-04" db="EMBL/GenBank/DDBJ databases">
        <authorList>
            <person name="Gilroy R."/>
        </authorList>
    </citation>
    <scope>NUCLEOTIDE SEQUENCE</scope>
    <source>
        <strain evidence="3">1282</strain>
    </source>
</reference>
<dbReference type="EMBL" id="DXDU01000107">
    <property type="protein sequence ID" value="HIY26802.1"/>
    <property type="molecule type" value="Genomic_DNA"/>
</dbReference>
<dbReference type="GO" id="GO:0016226">
    <property type="term" value="P:iron-sulfur cluster assembly"/>
    <property type="evidence" value="ECO:0007669"/>
    <property type="project" value="InterPro"/>
</dbReference>
<comment type="caution">
    <text evidence="3">The sequence shown here is derived from an EMBL/GenBank/DDBJ whole genome shotgun (WGS) entry which is preliminary data.</text>
</comment>
<evidence type="ECO:0000313" key="3">
    <source>
        <dbReference type="EMBL" id="HIY26802.1"/>
    </source>
</evidence>
<dbReference type="PANTHER" id="PTHR30508:SF1">
    <property type="entry name" value="UPF0051 PROTEIN ABCI8, CHLOROPLASTIC-RELATED"/>
    <property type="match status" value="1"/>
</dbReference>
<dbReference type="Proteomes" id="UP000823915">
    <property type="component" value="Unassembled WGS sequence"/>
</dbReference>
<dbReference type="SUPFAM" id="SSF101960">
    <property type="entry name" value="Stabilizer of iron transporter SufD"/>
    <property type="match status" value="1"/>
</dbReference>
<sequence length="305" mass="32986">MKSKTEELLKLISNWDGTFTGAFNIREDGGCAGRQSTEHIKIETKQDLPGLDIRILPGTKGETVSIPACVTHGDVDDLVYNDFYVGEYADVTIVAGCGVHTENGEPARHNGIHRFFLEKGARVKYVEKHVGTGRGAGIRSIDPVTQCDLKEDAVLEMDTSQIGGVDRTTRKTKATLGKGAKLVIRERLLTEGEQQAHTDFEVVMEGEGSTVNLVSRSVARGDSYQAYRSRIVGNVPCAGHSECDAIIADRGRVDASPELVANHGDAALIHEAAIGKIAGEQIMKLRTLGLTEQEAEEKIVEGFLS</sequence>
<comment type="similarity">
    <text evidence="1">Belongs to the iron-sulfur cluster assembly SufBD family.</text>
</comment>
<evidence type="ECO:0000313" key="4">
    <source>
        <dbReference type="Proteomes" id="UP000823915"/>
    </source>
</evidence>
<dbReference type="InterPro" id="IPR055346">
    <property type="entry name" value="Fe-S_cluster_assembly_SufBD"/>
</dbReference>
<dbReference type="AlphaFoldDB" id="A0A9D2C1U3"/>